<dbReference type="GO" id="GO:0006384">
    <property type="term" value="P:transcription initiation at RNA polymerase III promoter"/>
    <property type="evidence" value="ECO:0007669"/>
    <property type="project" value="TreeGrafter"/>
</dbReference>
<protein>
    <submittedName>
        <fullName evidence="10">DNA-directed RNA polymerase III subunit RPC8</fullName>
    </submittedName>
</protein>
<gene>
    <name evidence="8" type="ORF">EVEC_LOCUS12070</name>
</gene>
<feature type="domain" description="RNA polymerase III subunit Rpc25" evidence="7">
    <location>
        <begin position="83"/>
        <end position="126"/>
    </location>
</feature>
<evidence type="ECO:0000313" key="9">
    <source>
        <dbReference type="Proteomes" id="UP000274131"/>
    </source>
</evidence>
<evidence type="ECO:0000259" key="6">
    <source>
        <dbReference type="Pfam" id="PF03876"/>
    </source>
</evidence>
<dbReference type="Gene3D" id="2.40.50.140">
    <property type="entry name" value="Nucleic acid-binding proteins"/>
    <property type="match status" value="1"/>
</dbReference>
<comment type="similarity">
    <text evidence="2">Belongs to the eukaryotic RPB7/RPC8 RNA polymerase subunit family.</text>
</comment>
<dbReference type="SUPFAM" id="SSF50249">
    <property type="entry name" value="Nucleic acid-binding proteins"/>
    <property type="match status" value="1"/>
</dbReference>
<dbReference type="InterPro" id="IPR013238">
    <property type="entry name" value="RNA_pol_III_Rbc25"/>
</dbReference>
<evidence type="ECO:0000256" key="4">
    <source>
        <dbReference type="ARBA" id="ARBA00023163"/>
    </source>
</evidence>
<dbReference type="Gene3D" id="3.30.1490.120">
    <property type="entry name" value="RNA polymerase Rpb7-like, N-terminal domain"/>
    <property type="match status" value="1"/>
</dbReference>
<evidence type="ECO:0000256" key="1">
    <source>
        <dbReference type="ARBA" id="ARBA00004123"/>
    </source>
</evidence>
<keyword evidence="5" id="KW-0539">Nucleus</keyword>
<dbReference type="SUPFAM" id="SSF88798">
    <property type="entry name" value="N-terminal, heterodimerisation domain of RBP7 (RpoE)"/>
    <property type="match status" value="1"/>
</dbReference>
<keyword evidence="9" id="KW-1185">Reference proteome</keyword>
<dbReference type="STRING" id="51028.A0A0N4VPH4"/>
<dbReference type="WBParaSite" id="EVEC_0001290301-mRNA-1">
    <property type="protein sequence ID" value="EVEC_0001290301-mRNA-1"/>
    <property type="gene ID" value="EVEC_0001290301"/>
</dbReference>
<dbReference type="AlphaFoldDB" id="A0A0N4VPH4"/>
<dbReference type="CDD" id="cd04330">
    <property type="entry name" value="RNAP_III_Rpc25_N"/>
    <property type="match status" value="1"/>
</dbReference>
<dbReference type="GO" id="GO:0005666">
    <property type="term" value="C:RNA polymerase III complex"/>
    <property type="evidence" value="ECO:0007669"/>
    <property type="project" value="TreeGrafter"/>
</dbReference>
<evidence type="ECO:0000313" key="8">
    <source>
        <dbReference type="EMBL" id="VDD97319.1"/>
    </source>
</evidence>
<sequence>MFVLVLMEDVVRIKPHQMGQDVEEVVTARLNELLSNKVIPGVGLCIFLHDILELGDGYILPGDGSSHVRVKFRFIVFRPFVDEIIEAKVLSSNKNGLTLTIKFFEEIFIPAHRLPQTSVFEEEEQASLFIGLTHPFRNYTLPLTRSFALEALAFRGSVWYWEYVSDDDQPPAKLYMDPGKVVKFRVVENLDPMDVDPSAAQEENKKEKSFEIIGSMAELGLGCVAWWTSDEDACAEAEDEGEAS</sequence>
<comment type="subcellular location">
    <subcellularLocation>
        <location evidence="1">Nucleus</location>
    </subcellularLocation>
</comment>
<dbReference type="PANTHER" id="PTHR12709">
    <property type="entry name" value="DNA-DIRECTED RNA POLYMERASE II, III"/>
    <property type="match status" value="1"/>
</dbReference>
<dbReference type="Pfam" id="PF08292">
    <property type="entry name" value="RNA_pol_Rbc25"/>
    <property type="match status" value="2"/>
</dbReference>
<dbReference type="InterPro" id="IPR012340">
    <property type="entry name" value="NA-bd_OB-fold"/>
</dbReference>
<evidence type="ECO:0000256" key="3">
    <source>
        <dbReference type="ARBA" id="ARBA00022478"/>
    </source>
</evidence>
<dbReference type="Proteomes" id="UP000274131">
    <property type="component" value="Unassembled WGS sequence"/>
</dbReference>
<reference evidence="8 9" key="2">
    <citation type="submission" date="2018-10" db="EMBL/GenBank/DDBJ databases">
        <authorList>
            <consortium name="Pathogen Informatics"/>
        </authorList>
    </citation>
    <scope>NUCLEOTIDE SEQUENCE [LARGE SCALE GENOMIC DNA]</scope>
</reference>
<proteinExistence type="inferred from homology"/>
<dbReference type="InterPro" id="IPR045113">
    <property type="entry name" value="Rpb7-like"/>
</dbReference>
<evidence type="ECO:0000313" key="10">
    <source>
        <dbReference type="WBParaSite" id="EVEC_0001290301-mRNA-1"/>
    </source>
</evidence>
<reference evidence="10" key="1">
    <citation type="submission" date="2017-02" db="UniProtKB">
        <authorList>
            <consortium name="WormBaseParasite"/>
        </authorList>
    </citation>
    <scope>IDENTIFICATION</scope>
</reference>
<dbReference type="InterPro" id="IPR005576">
    <property type="entry name" value="Rpb7-like_N"/>
</dbReference>
<organism evidence="10">
    <name type="scientific">Enterobius vermicularis</name>
    <name type="common">Human pinworm</name>
    <dbReference type="NCBI Taxonomy" id="51028"/>
    <lineage>
        <taxon>Eukaryota</taxon>
        <taxon>Metazoa</taxon>
        <taxon>Ecdysozoa</taxon>
        <taxon>Nematoda</taxon>
        <taxon>Chromadorea</taxon>
        <taxon>Rhabditida</taxon>
        <taxon>Spirurina</taxon>
        <taxon>Oxyuridomorpha</taxon>
        <taxon>Oxyuroidea</taxon>
        <taxon>Oxyuridae</taxon>
        <taxon>Enterobius</taxon>
    </lineage>
</organism>
<evidence type="ECO:0000259" key="7">
    <source>
        <dbReference type="Pfam" id="PF08292"/>
    </source>
</evidence>
<dbReference type="InterPro" id="IPR036898">
    <property type="entry name" value="RNA_pol_Rpb7-like_N_sf"/>
</dbReference>
<name>A0A0N4VPH4_ENTVE</name>
<evidence type="ECO:0000256" key="2">
    <source>
        <dbReference type="ARBA" id="ARBA00009307"/>
    </source>
</evidence>
<keyword evidence="4" id="KW-0804">Transcription</keyword>
<feature type="domain" description="RNA polymerase Rpb7-like N-terminal" evidence="6">
    <location>
        <begin position="8"/>
        <end position="64"/>
    </location>
</feature>
<feature type="domain" description="RNA polymerase III subunit Rpc25" evidence="7">
    <location>
        <begin position="157"/>
        <end position="227"/>
    </location>
</feature>
<dbReference type="EMBL" id="UXUI01013390">
    <property type="protein sequence ID" value="VDD97319.1"/>
    <property type="molecule type" value="Genomic_DNA"/>
</dbReference>
<dbReference type="Pfam" id="PF03876">
    <property type="entry name" value="SHS2_Rpb7-N"/>
    <property type="match status" value="1"/>
</dbReference>
<evidence type="ECO:0000256" key="5">
    <source>
        <dbReference type="ARBA" id="ARBA00023242"/>
    </source>
</evidence>
<dbReference type="FunFam" id="3.30.1490.120:FF:000002">
    <property type="entry name" value="DNA-directed RNA polymerase III subunit RPC8"/>
    <property type="match status" value="1"/>
</dbReference>
<accession>A0A0N4VPH4</accession>
<dbReference type="PANTHER" id="PTHR12709:SF1">
    <property type="entry name" value="DNA-DIRECTED RNA POLYMERASE III SUBUNIT RPC8"/>
    <property type="match status" value="1"/>
</dbReference>
<dbReference type="OrthoDB" id="10256606at2759"/>
<keyword evidence="3" id="KW-0240">DNA-directed RNA polymerase</keyword>